<dbReference type="eggNOG" id="arCOG00151">
    <property type="taxonomic scope" value="Archaea"/>
</dbReference>
<reference evidence="8" key="1">
    <citation type="submission" date="2010-02" db="EMBL/GenBank/DDBJ databases">
        <title>Complete sequence of chromosome of Natrialba magadii ATCC 43099.</title>
        <authorList>
            <consortium name="US DOE Joint Genome Institute"/>
            <person name="Lucas S."/>
            <person name="Copeland A."/>
            <person name="Lapidus A."/>
            <person name="Cheng J.-F."/>
            <person name="Bruce D."/>
            <person name="Goodwin L."/>
            <person name="Pitluck S."/>
            <person name="Davenport K."/>
            <person name="Saunders E."/>
            <person name="Detter J.C."/>
            <person name="Han C."/>
            <person name="Tapia R."/>
            <person name="Land M."/>
            <person name="Hauser L."/>
            <person name="Kyrpides N."/>
            <person name="Mikhailova N."/>
            <person name="De Castro R.E."/>
            <person name="Maupin-Furlow J.A."/>
            <person name="Woyke T."/>
        </authorList>
    </citation>
    <scope>NUCLEOTIDE SEQUENCE [LARGE SCALE GENOMIC DNA]</scope>
    <source>
        <strain evidence="8">ATCC 43099 / DSM 3394 / CCM 3739 / CIP 104546 / IAM 13178 / JCM 8861 / NBRC 102185 / NCIMB 2190 / MS3</strain>
    </source>
</reference>
<evidence type="ECO:0000256" key="4">
    <source>
        <dbReference type="ARBA" id="ARBA00023139"/>
    </source>
</evidence>
<feature type="region of interest" description="Disordered" evidence="6">
    <location>
        <begin position="492"/>
        <end position="511"/>
    </location>
</feature>
<evidence type="ECO:0000256" key="6">
    <source>
        <dbReference type="SAM" id="MobiDB-lite"/>
    </source>
</evidence>
<sequence length="511" mass="55140">MGPRPTAGSAGNSDQPTAGSAGNSNQSRTRGTRVSRRSFVAAASATTAVGATTIAGCLGRGHDPDTVIMTGATDFEEILHTDGDEPDVQQALWDVGLDEDIRVEVQTVVSDSAQRMQEAQSTLQAGRAPPDIHMMDTGWTIPFILREQTTNLTEELPDDVVDRIEDVYLDEVLETARHPETDDIHGLPLFPDFGMMLYRQDLVEDAGHDTSDWATEPPSWETFSQAVADAQDEAGLNYGLTTQAAAFEGLACCTFNEVMSTWGGGYFGGTEDLFTAGDRPITVTDDSVLDAIRMMRAFIHGDDDEHALEGYPQICPSAIVQWTEEESLSPFEGGDAVANRNWPFAIAATGEDDAFGEDLGVITQPYAVSEDEAEFEGVGGTAAALGGWNLTVSPYTDQIDEVLQVLEAFTHDEVMLTIFELQGFLPPNIDLVEEADPDEIGPIARYVDQIQLAGENAVPRPVTDVWPEQSALIFQEVNAAYRGAKSPSEAMEDLAGRLEGSESEVAARHGE</sequence>
<name>D3SVP4_NATMM</name>
<evidence type="ECO:0000256" key="1">
    <source>
        <dbReference type="ARBA" id="ARBA00022475"/>
    </source>
</evidence>
<dbReference type="PaxDb" id="547559-Nmag_0013"/>
<dbReference type="Gene3D" id="3.40.190.10">
    <property type="entry name" value="Periplasmic binding protein-like II"/>
    <property type="match status" value="2"/>
</dbReference>
<dbReference type="HOGENOM" id="CLU_041387_0_0_2"/>
<keyword evidence="2" id="KW-0732">Signal</keyword>
<dbReference type="Proteomes" id="UP000001879">
    <property type="component" value="Chromosome"/>
</dbReference>
<dbReference type="PANTHER" id="PTHR43649:SF33">
    <property type="entry name" value="POLYGALACTURONAN_RHAMNOGALACTURONAN-BINDING PROTEIN YTCQ"/>
    <property type="match status" value="1"/>
</dbReference>
<keyword evidence="1" id="KW-1003">Cell membrane</keyword>
<gene>
    <name evidence="7" type="primary">tsgA</name>
    <name evidence="7" type="ordered locus">Nmag_0013</name>
</gene>
<keyword evidence="3" id="KW-0472">Membrane</keyword>
<reference evidence="7 8" key="2">
    <citation type="journal article" date="2012" name="BMC Genomics">
        <title>A comparative genomics perspective on the genetic content of the alkaliphilic haloarchaeon Natrialba magadii ATCC 43099T.</title>
        <authorList>
            <person name="Siddaramappa S."/>
            <person name="Challacombe J.F."/>
            <person name="Decastro R.E."/>
            <person name="Pfeiffer F."/>
            <person name="Sastre D.E."/>
            <person name="Gimenez M.I."/>
            <person name="Paggi R.A."/>
            <person name="Detter J.C."/>
            <person name="Davenport K.W."/>
            <person name="Goodwin L.A."/>
            <person name="Kyrpides N."/>
            <person name="Tapia R."/>
            <person name="Pitluck S."/>
            <person name="Lucas S."/>
            <person name="Woyke T."/>
            <person name="Maupin-Furlow J.A."/>
        </authorList>
    </citation>
    <scope>NUCLEOTIDE SEQUENCE [LARGE SCALE GENOMIC DNA]</scope>
    <source>
        <strain evidence="8">ATCC 43099 / DSM 3394 / CCM 3739 / CIP 104546 / IAM 13178 / JCM 8861 / NBRC 102185 / NCIMB 2190 / MS3</strain>
    </source>
</reference>
<organism evidence="7 8">
    <name type="scientific">Natrialba magadii (strain ATCC 43099 / DSM 3394 / CCM 3739 / CIP 104546 / IAM 13178 / JCM 8861 / NBRC 102185 / NCIMB 2190 / MS3)</name>
    <name type="common">Natronobacterium magadii</name>
    <dbReference type="NCBI Taxonomy" id="547559"/>
    <lineage>
        <taxon>Archaea</taxon>
        <taxon>Methanobacteriati</taxon>
        <taxon>Methanobacteriota</taxon>
        <taxon>Stenosarchaea group</taxon>
        <taxon>Halobacteria</taxon>
        <taxon>Halobacteriales</taxon>
        <taxon>Natrialbaceae</taxon>
        <taxon>Natrialba</taxon>
    </lineage>
</organism>
<evidence type="ECO:0000256" key="5">
    <source>
        <dbReference type="ARBA" id="ARBA00023288"/>
    </source>
</evidence>
<dbReference type="Pfam" id="PF13416">
    <property type="entry name" value="SBP_bac_8"/>
    <property type="match status" value="1"/>
</dbReference>
<keyword evidence="8" id="KW-1185">Reference proteome</keyword>
<dbReference type="PANTHER" id="PTHR43649">
    <property type="entry name" value="ARABINOSE-BINDING PROTEIN-RELATED"/>
    <property type="match status" value="1"/>
</dbReference>
<dbReference type="InterPro" id="IPR006059">
    <property type="entry name" value="SBP"/>
</dbReference>
<evidence type="ECO:0000313" key="8">
    <source>
        <dbReference type="Proteomes" id="UP000001879"/>
    </source>
</evidence>
<dbReference type="SUPFAM" id="SSF53850">
    <property type="entry name" value="Periplasmic binding protein-like II"/>
    <property type="match status" value="1"/>
</dbReference>
<dbReference type="AlphaFoldDB" id="D3SVP4"/>
<evidence type="ECO:0000256" key="2">
    <source>
        <dbReference type="ARBA" id="ARBA00022729"/>
    </source>
</evidence>
<feature type="compositionally biased region" description="Polar residues" evidence="6">
    <location>
        <begin position="9"/>
        <end position="26"/>
    </location>
</feature>
<dbReference type="EMBL" id="CP001932">
    <property type="protein sequence ID" value="ADD03613.1"/>
    <property type="molecule type" value="Genomic_DNA"/>
</dbReference>
<dbReference type="KEGG" id="nmg:Nmag_0013"/>
<accession>D3SVP4</accession>
<keyword evidence="4" id="KW-0564">Palmitate</keyword>
<feature type="compositionally biased region" description="Basic and acidic residues" evidence="6">
    <location>
        <begin position="494"/>
        <end position="511"/>
    </location>
</feature>
<evidence type="ECO:0000313" key="7">
    <source>
        <dbReference type="EMBL" id="ADD03613.1"/>
    </source>
</evidence>
<keyword evidence="5" id="KW-0449">Lipoprotein</keyword>
<feature type="region of interest" description="Disordered" evidence="6">
    <location>
        <begin position="1"/>
        <end position="35"/>
    </location>
</feature>
<dbReference type="STRING" id="547559.Nmag_0013"/>
<protein>
    <submittedName>
        <fullName evidence="7">ABC-type transport system periplasmic substrate-binding protein (Probable substrate sugar)</fullName>
    </submittedName>
</protein>
<proteinExistence type="predicted"/>
<evidence type="ECO:0000256" key="3">
    <source>
        <dbReference type="ARBA" id="ARBA00023136"/>
    </source>
</evidence>
<dbReference type="InterPro" id="IPR050490">
    <property type="entry name" value="Bact_solute-bd_prot1"/>
</dbReference>